<comment type="caution">
    <text evidence="3">The sequence shown here is derived from an EMBL/GenBank/DDBJ whole genome shotgun (WGS) entry which is preliminary data.</text>
</comment>
<protein>
    <submittedName>
        <fullName evidence="3">Uncharacterized protein</fullName>
    </submittedName>
</protein>
<evidence type="ECO:0000313" key="3">
    <source>
        <dbReference type="EMBL" id="TQL57223.1"/>
    </source>
</evidence>
<keyword evidence="4" id="KW-1185">Reference proteome</keyword>
<feature type="transmembrane region" description="Helical" evidence="2">
    <location>
        <begin position="223"/>
        <end position="246"/>
    </location>
</feature>
<name>A0A542ZA72_RARFA</name>
<gene>
    <name evidence="3" type="ORF">FB461_2344</name>
</gene>
<evidence type="ECO:0000313" key="4">
    <source>
        <dbReference type="Proteomes" id="UP000315389"/>
    </source>
</evidence>
<evidence type="ECO:0000256" key="1">
    <source>
        <dbReference type="SAM" id="MobiDB-lite"/>
    </source>
</evidence>
<sequence>MESAQSRGDDPAAGGPGAAASGALSEDARADLSQAATDSGPGQHAHPYPAASQIPGPTVHSAPFAGPPGVRQSANPPHDPAAPETGAYPAAAPYPVAAPNLAAAPAPAAEPYPAAISTSIAAPSATTSSLASAAPYPAAGSQPGVTPYPAAVPHPGFHGGGDSRTQIGVNPGHQYPFAPWASPQGSLTQGQPTPPPWATPQGQPVLAGPAYGSRQPGRGLRPATIAILAVAVLLSLVVAGVVVLQLMGAWGNSSAKAVAERFAGGYMAAETCDDSVLKIVNEDTTSSFRGGQQMTCADLSFVPNPDGFQLTVDEVAQGDTSATATLTMKGSSQPEQNGTYEIALVKSDGKWLVNSLRQTLADVNAV</sequence>
<dbReference type="Proteomes" id="UP000315389">
    <property type="component" value="Unassembled WGS sequence"/>
</dbReference>
<keyword evidence="2" id="KW-0472">Membrane</keyword>
<dbReference type="EMBL" id="VFOS01000005">
    <property type="protein sequence ID" value="TQL57223.1"/>
    <property type="molecule type" value="Genomic_DNA"/>
</dbReference>
<feature type="region of interest" description="Disordered" evidence="1">
    <location>
        <begin position="133"/>
        <end position="214"/>
    </location>
</feature>
<organism evidence="3 4">
    <name type="scientific">Rarobacter faecitabidus</name>
    <dbReference type="NCBI Taxonomy" id="13243"/>
    <lineage>
        <taxon>Bacteria</taxon>
        <taxon>Bacillati</taxon>
        <taxon>Actinomycetota</taxon>
        <taxon>Actinomycetes</taxon>
        <taxon>Micrococcales</taxon>
        <taxon>Rarobacteraceae</taxon>
        <taxon>Rarobacter</taxon>
    </lineage>
</organism>
<reference evidence="3 4" key="1">
    <citation type="submission" date="2019-06" db="EMBL/GenBank/DDBJ databases">
        <title>Sequencing the genomes of 1000 actinobacteria strains.</title>
        <authorList>
            <person name="Klenk H.-P."/>
        </authorList>
    </citation>
    <scope>NUCLEOTIDE SEQUENCE [LARGE SCALE GENOMIC DNA]</scope>
    <source>
        <strain evidence="3 4">DSM 4813</strain>
    </source>
</reference>
<accession>A0A542ZA72</accession>
<dbReference type="AlphaFoldDB" id="A0A542ZA72"/>
<proteinExistence type="predicted"/>
<feature type="region of interest" description="Disordered" evidence="1">
    <location>
        <begin position="1"/>
        <end position="87"/>
    </location>
</feature>
<evidence type="ECO:0000256" key="2">
    <source>
        <dbReference type="SAM" id="Phobius"/>
    </source>
</evidence>
<keyword evidence="2" id="KW-1133">Transmembrane helix</keyword>
<keyword evidence="2" id="KW-0812">Transmembrane</keyword>